<keyword evidence="2" id="KW-1185">Reference proteome</keyword>
<gene>
    <name evidence="1" type="ORF">ISN44_As11g001040</name>
</gene>
<dbReference type="EMBL" id="JAEFBJ010000011">
    <property type="protein sequence ID" value="KAG7553783.1"/>
    <property type="molecule type" value="Genomic_DNA"/>
</dbReference>
<dbReference type="Pfam" id="PF05056">
    <property type="entry name" value="DUF674"/>
    <property type="match status" value="1"/>
</dbReference>
<sequence length="494" mass="55657">MAQSFKEPKVSLRLIVDEEKNKVVLAEAGNDFVDVLFSFLMLPIGTIVRLLENHRKSETVTVGCFSNLYKSVVDMDMDNFETAACKEMLLYPRGLKDELWKRFKININPTVGVNKFYTCPNFASCNMCSNFSSSKCKCGRLMNKEILIPEADKVADNMKNDVDGVFIRGRYSFIITDDLKVSVDSTGLVLKTLGSLGYADVSKLGERLLDIGLGEVLTLLECIFSSNTPLTDTFLKKQRLHDVSQISKQLSPRVKEKDEAVLLSLDVIVKKEDMKVLYVECCEDFVDLLFTFLAVPLESIWDFTGNNITLGCIGNLHRSLSDLSVIKKTRVSSFSCTLPCYYRCRKQFPMITTQEPRVYYRFSNSNVRHSYCLTTKHTTRRMTFVDPKSDYCDRSKDGKGFVKRGTKFIVSDDLIVTPKISSSTFSMLKKFQILTDDLEVQAITISNAEALNLLTASLVTSSALSSAFGNLIVKKPKEETVSWNPVSKKPKVET</sequence>
<evidence type="ECO:0000313" key="2">
    <source>
        <dbReference type="Proteomes" id="UP000694251"/>
    </source>
</evidence>
<organism evidence="1 2">
    <name type="scientific">Arabidopsis suecica</name>
    <name type="common">Swedish thale-cress</name>
    <name type="synonym">Cardaminopsis suecica</name>
    <dbReference type="NCBI Taxonomy" id="45249"/>
    <lineage>
        <taxon>Eukaryota</taxon>
        <taxon>Viridiplantae</taxon>
        <taxon>Streptophyta</taxon>
        <taxon>Embryophyta</taxon>
        <taxon>Tracheophyta</taxon>
        <taxon>Spermatophyta</taxon>
        <taxon>Magnoliopsida</taxon>
        <taxon>eudicotyledons</taxon>
        <taxon>Gunneridae</taxon>
        <taxon>Pentapetalae</taxon>
        <taxon>rosids</taxon>
        <taxon>malvids</taxon>
        <taxon>Brassicales</taxon>
        <taxon>Brassicaceae</taxon>
        <taxon>Camelineae</taxon>
        <taxon>Arabidopsis</taxon>
    </lineage>
</organism>
<protein>
    <recommendedName>
        <fullName evidence="3">DUF674 family protein</fullName>
    </recommendedName>
</protein>
<reference evidence="1 2" key="1">
    <citation type="submission" date="2020-12" db="EMBL/GenBank/DDBJ databases">
        <title>Concerted genomic and epigenomic changes stabilize Arabidopsis allopolyploids.</title>
        <authorList>
            <person name="Chen Z."/>
        </authorList>
    </citation>
    <scope>NUCLEOTIDE SEQUENCE [LARGE SCALE GENOMIC DNA]</scope>
    <source>
        <strain evidence="1">As9502</strain>
        <tissue evidence="1">Leaf</tissue>
    </source>
</reference>
<dbReference type="OrthoDB" id="1277335at2759"/>
<dbReference type="InterPro" id="IPR007750">
    <property type="entry name" value="DUF674"/>
</dbReference>
<proteinExistence type="predicted"/>
<evidence type="ECO:0008006" key="3">
    <source>
        <dbReference type="Google" id="ProtNLM"/>
    </source>
</evidence>
<comment type="caution">
    <text evidence="1">The sequence shown here is derived from an EMBL/GenBank/DDBJ whole genome shotgun (WGS) entry which is preliminary data.</text>
</comment>
<dbReference type="AlphaFoldDB" id="A0A8T1Z5Y3"/>
<dbReference type="PANTHER" id="PTHR33103:SF57">
    <property type="entry name" value="DUF674 FAMILY PROTEIN"/>
    <property type="match status" value="1"/>
</dbReference>
<name>A0A8T1Z5Y3_ARASU</name>
<evidence type="ECO:0000313" key="1">
    <source>
        <dbReference type="EMBL" id="KAG7553783.1"/>
    </source>
</evidence>
<dbReference type="PANTHER" id="PTHR33103">
    <property type="entry name" value="OS01G0153900 PROTEIN"/>
    <property type="match status" value="1"/>
</dbReference>
<dbReference type="Proteomes" id="UP000694251">
    <property type="component" value="Chromosome 11"/>
</dbReference>
<accession>A0A8T1Z5Y3</accession>